<dbReference type="Gene3D" id="1.25.40.10">
    <property type="entry name" value="Tetratricopeptide repeat domain"/>
    <property type="match status" value="1"/>
</dbReference>
<dbReference type="AlphaFoldDB" id="A0A318SJ68"/>
<comment type="caution">
    <text evidence="4">The sequence shown here is derived from an EMBL/GenBank/DDBJ whole genome shotgun (WGS) entry which is preliminary data.</text>
</comment>
<dbReference type="Pfam" id="PF13414">
    <property type="entry name" value="TPR_11"/>
    <property type="match status" value="1"/>
</dbReference>
<name>A0A318SJ68_9BURK</name>
<reference evidence="4 5" key="1">
    <citation type="submission" date="2018-06" db="EMBL/GenBank/DDBJ databases">
        <title>Genomic Encyclopedia of Type Strains, Phase III (KMG-III): the genomes of soil and plant-associated and newly described type strains.</title>
        <authorList>
            <person name="Whitman W."/>
        </authorList>
    </citation>
    <scope>NUCLEOTIDE SEQUENCE [LARGE SCALE GENOMIC DNA]</scope>
    <source>
        <strain evidence="4 5">CECT 7646</strain>
    </source>
</reference>
<keyword evidence="3" id="KW-0732">Signal</keyword>
<evidence type="ECO:0000256" key="2">
    <source>
        <dbReference type="SAM" id="MobiDB-lite"/>
    </source>
</evidence>
<feature type="compositionally biased region" description="Polar residues" evidence="2">
    <location>
        <begin position="215"/>
        <end position="226"/>
    </location>
</feature>
<dbReference type="OrthoDB" id="5294075at2"/>
<evidence type="ECO:0000256" key="3">
    <source>
        <dbReference type="SAM" id="SignalP"/>
    </source>
</evidence>
<dbReference type="Proteomes" id="UP000247540">
    <property type="component" value="Unassembled WGS sequence"/>
</dbReference>
<dbReference type="InterPro" id="IPR011990">
    <property type="entry name" value="TPR-like_helical_dom_sf"/>
</dbReference>
<evidence type="ECO:0000256" key="1">
    <source>
        <dbReference type="PROSITE-ProRule" id="PRU00339"/>
    </source>
</evidence>
<dbReference type="EMBL" id="QJTC01000004">
    <property type="protein sequence ID" value="PYE78859.1"/>
    <property type="molecule type" value="Genomic_DNA"/>
</dbReference>
<gene>
    <name evidence="4" type="ORF">DFQ15_10451</name>
</gene>
<proteinExistence type="predicted"/>
<accession>A0A318SJ68</accession>
<dbReference type="PROSITE" id="PS50005">
    <property type="entry name" value="TPR"/>
    <property type="match status" value="1"/>
</dbReference>
<evidence type="ECO:0000313" key="4">
    <source>
        <dbReference type="EMBL" id="PYE78859.1"/>
    </source>
</evidence>
<dbReference type="SMART" id="SM00028">
    <property type="entry name" value="TPR"/>
    <property type="match status" value="2"/>
</dbReference>
<dbReference type="SUPFAM" id="SSF48452">
    <property type="entry name" value="TPR-like"/>
    <property type="match status" value="1"/>
</dbReference>
<organism evidence="4 5">
    <name type="scientific">Xylophilus ampelinus</name>
    <dbReference type="NCBI Taxonomy" id="54067"/>
    <lineage>
        <taxon>Bacteria</taxon>
        <taxon>Pseudomonadati</taxon>
        <taxon>Pseudomonadota</taxon>
        <taxon>Betaproteobacteria</taxon>
        <taxon>Burkholderiales</taxon>
        <taxon>Xylophilus</taxon>
    </lineage>
</organism>
<feature type="signal peptide" evidence="3">
    <location>
        <begin position="1"/>
        <end position="28"/>
    </location>
</feature>
<dbReference type="InterPro" id="IPR019734">
    <property type="entry name" value="TPR_rpt"/>
</dbReference>
<sequence>MTRSHRSAARLLPVLALLGALCTSPTHAAETADALLRKGRNAEALAKADAFLQNHPRDAQMRFVKARAESALGRRAAALATLRELTQDYPALPEPLNNLAALQAADGQWDAALQSLEAALRLKPDYAVAYENLGDVYLALAQQRYARALVLDPDNAALRARAARLQPAPTPAAAAAPAPAASSSDTALPAESPSASPPAPVTDPTESGMEDPPSSAETTPVSPTSVAPSLLPELPAAASTPTR</sequence>
<keyword evidence="1" id="KW-0802">TPR repeat</keyword>
<feature type="repeat" description="TPR" evidence="1">
    <location>
        <begin position="93"/>
        <end position="126"/>
    </location>
</feature>
<feature type="chain" id="PRO_5016415390" evidence="3">
    <location>
        <begin position="29"/>
        <end position="243"/>
    </location>
</feature>
<dbReference type="RefSeq" id="WP_110464806.1">
    <property type="nucleotide sequence ID" value="NZ_JAMOFZ010000004.1"/>
</dbReference>
<evidence type="ECO:0000313" key="5">
    <source>
        <dbReference type="Proteomes" id="UP000247540"/>
    </source>
</evidence>
<feature type="compositionally biased region" description="Low complexity" evidence="2">
    <location>
        <begin position="227"/>
        <end position="243"/>
    </location>
</feature>
<keyword evidence="5" id="KW-1185">Reference proteome</keyword>
<protein>
    <submittedName>
        <fullName evidence="4">Tfp pilus assembly protein PilF</fullName>
    </submittedName>
</protein>
<feature type="region of interest" description="Disordered" evidence="2">
    <location>
        <begin position="169"/>
        <end position="243"/>
    </location>
</feature>
<feature type="compositionally biased region" description="Low complexity" evidence="2">
    <location>
        <begin position="169"/>
        <end position="194"/>
    </location>
</feature>